<evidence type="ECO:0000256" key="1">
    <source>
        <dbReference type="ARBA" id="ARBA00004651"/>
    </source>
</evidence>
<dbReference type="Pfam" id="PF13440">
    <property type="entry name" value="Polysacc_synt_3"/>
    <property type="match status" value="1"/>
</dbReference>
<evidence type="ECO:0000256" key="6">
    <source>
        <dbReference type="ARBA" id="ARBA00023136"/>
    </source>
</evidence>
<feature type="transmembrane region" description="Helical" evidence="7">
    <location>
        <begin position="48"/>
        <end position="72"/>
    </location>
</feature>
<protein>
    <submittedName>
        <fullName evidence="8">O-antigen/teichoic acid export membrane protein</fullName>
    </submittedName>
</protein>
<dbReference type="EMBL" id="JABSNM010000027">
    <property type="protein sequence ID" value="NRT58339.1"/>
    <property type="molecule type" value="Genomic_DNA"/>
</dbReference>
<evidence type="ECO:0000313" key="8">
    <source>
        <dbReference type="EMBL" id="NRT58339.1"/>
    </source>
</evidence>
<keyword evidence="6 7" id="KW-0472">Membrane</keyword>
<comment type="subcellular location">
    <subcellularLocation>
        <location evidence="1">Cell membrane</location>
        <topology evidence="1">Multi-pass membrane protein</topology>
    </subcellularLocation>
</comment>
<dbReference type="PANTHER" id="PTHR30250:SF10">
    <property type="entry name" value="LIPOPOLYSACCHARIDE BIOSYNTHESIS PROTEIN WZXC"/>
    <property type="match status" value="1"/>
</dbReference>
<dbReference type="Proteomes" id="UP001516061">
    <property type="component" value="Unassembled WGS sequence"/>
</dbReference>
<feature type="transmembrane region" description="Helical" evidence="7">
    <location>
        <begin position="420"/>
        <end position="443"/>
    </location>
</feature>
<feature type="transmembrane region" description="Helical" evidence="7">
    <location>
        <begin position="449"/>
        <end position="473"/>
    </location>
</feature>
<dbReference type="RefSeq" id="WP_173807364.1">
    <property type="nucleotide sequence ID" value="NZ_JABSNM010000027.1"/>
</dbReference>
<dbReference type="InterPro" id="IPR050833">
    <property type="entry name" value="Poly_Biosynth_Transport"/>
</dbReference>
<keyword evidence="3" id="KW-1003">Cell membrane</keyword>
<feature type="transmembrane region" description="Helical" evidence="7">
    <location>
        <begin position="179"/>
        <end position="197"/>
    </location>
</feature>
<reference evidence="8 9" key="1">
    <citation type="submission" date="2020-05" db="EMBL/GenBank/DDBJ databases">
        <title>Genomic Encyclopedia of Type Strains, Phase IV (KMG-V): Genome sequencing to study the core and pangenomes of soil and plant-associated prokaryotes.</title>
        <authorList>
            <person name="Whitman W."/>
        </authorList>
    </citation>
    <scope>NUCLEOTIDE SEQUENCE [LARGE SCALE GENOMIC DNA]</scope>
    <source>
        <strain evidence="8 9">C29</strain>
    </source>
</reference>
<feature type="transmembrane region" description="Helical" evidence="7">
    <location>
        <begin position="294"/>
        <end position="321"/>
    </location>
</feature>
<feature type="transmembrane region" description="Helical" evidence="7">
    <location>
        <begin position="366"/>
        <end position="382"/>
    </location>
</feature>
<gene>
    <name evidence="8" type="ORF">HNQ01_004107</name>
</gene>
<feature type="transmembrane region" description="Helical" evidence="7">
    <location>
        <begin position="114"/>
        <end position="133"/>
    </location>
</feature>
<comment type="similarity">
    <text evidence="2">Belongs to the polysaccharide synthase family.</text>
</comment>
<evidence type="ECO:0000256" key="2">
    <source>
        <dbReference type="ARBA" id="ARBA00007430"/>
    </source>
</evidence>
<evidence type="ECO:0000313" key="9">
    <source>
        <dbReference type="Proteomes" id="UP001516061"/>
    </source>
</evidence>
<keyword evidence="4 7" id="KW-0812">Transmembrane</keyword>
<keyword evidence="5 7" id="KW-1133">Transmembrane helix</keyword>
<feature type="transmembrane region" description="Helical" evidence="7">
    <location>
        <begin position="154"/>
        <end position="173"/>
    </location>
</feature>
<proteinExistence type="inferred from homology"/>
<accession>A0ABX2G7T1</accession>
<name>A0ABX2G7T1_9BURK</name>
<dbReference type="PANTHER" id="PTHR30250">
    <property type="entry name" value="PST FAMILY PREDICTED COLANIC ACID TRANSPORTER"/>
    <property type="match status" value="1"/>
</dbReference>
<evidence type="ECO:0000256" key="7">
    <source>
        <dbReference type="SAM" id="Phobius"/>
    </source>
</evidence>
<keyword evidence="9" id="KW-1185">Reference proteome</keyword>
<evidence type="ECO:0000256" key="5">
    <source>
        <dbReference type="ARBA" id="ARBA00022989"/>
    </source>
</evidence>
<evidence type="ECO:0000256" key="3">
    <source>
        <dbReference type="ARBA" id="ARBA00022475"/>
    </source>
</evidence>
<feature type="transmembrane region" description="Helical" evidence="7">
    <location>
        <begin position="21"/>
        <end position="42"/>
    </location>
</feature>
<sequence length="508" mass="53644">MSAAGSDLAGRAVRAVRWGAFGALAKLLLQFGTQILLVRILGPDQYGLFAIGVLVVSLATFLADFGMAYGLIQKPEVSDEDLRCVFTWQVLIGLMVAAGVFAAAPLIARGLGDVRATGVIAGLSLVCLLNAISAPSLNMLKRRMDFRSIQMAQIGSYVAGYVMCGLPLALWLGDVRALGIAWLVQALVSTGWLYSAVRHPLAPLWNTADRPAMLSTGLTVMVTNLVNWAMQNVDRTIVAHRYAAASIGSYSAAYNLIYTPTTTLLGVIQPVFYSATARMGTADLPRQAAAYQGALLLILLLLAPLYVAVAVLSGPIVALLYGPKWTQAGALLAPFALAMPAFLVWGMSTPMLWSAGQARREFRSQLPVLALWLAVCAAASRGPVTGVAWGVAVLFAARAATMVGQACQVLSIGRAAMLKVILPGLLACLAVAAVCQAGLWLAARGGLDSPWLVLPLVLLPGWAGTMGVLATVCRLDVPVPARQALRPVLGRLPARLRTLRALRGLLEE</sequence>
<feature type="transmembrane region" description="Helical" evidence="7">
    <location>
        <begin position="327"/>
        <end position="345"/>
    </location>
</feature>
<feature type="transmembrane region" description="Helical" evidence="7">
    <location>
        <begin position="84"/>
        <end position="108"/>
    </location>
</feature>
<organism evidence="8 9">
    <name type="scientific">Sphaerotilus uruguayifluvii</name>
    <dbReference type="NCBI Taxonomy" id="2735897"/>
    <lineage>
        <taxon>Bacteria</taxon>
        <taxon>Pseudomonadati</taxon>
        <taxon>Pseudomonadota</taxon>
        <taxon>Betaproteobacteria</taxon>
        <taxon>Burkholderiales</taxon>
        <taxon>Sphaerotilaceae</taxon>
        <taxon>Sphaerotilus</taxon>
    </lineage>
</organism>
<comment type="caution">
    <text evidence="8">The sequence shown here is derived from an EMBL/GenBank/DDBJ whole genome shotgun (WGS) entry which is preliminary data.</text>
</comment>
<evidence type="ECO:0000256" key="4">
    <source>
        <dbReference type="ARBA" id="ARBA00022692"/>
    </source>
</evidence>